<feature type="region of interest" description="Disordered" evidence="1">
    <location>
        <begin position="1"/>
        <end position="28"/>
    </location>
</feature>
<accession>A0A399FYF5</accession>
<dbReference type="InterPro" id="IPR050464">
    <property type="entry name" value="Zeta_carotene_desat/Oxidored"/>
</dbReference>
<evidence type="ECO:0000313" key="3">
    <source>
        <dbReference type="Proteomes" id="UP000265719"/>
    </source>
</evidence>
<gene>
    <name evidence="2" type="ORF">NI17_019680</name>
</gene>
<name>A0A399FYF5_9ACTN</name>
<feature type="compositionally biased region" description="Basic and acidic residues" evidence="1">
    <location>
        <begin position="1"/>
        <end position="12"/>
    </location>
</feature>
<dbReference type="PANTHER" id="PTHR42923">
    <property type="entry name" value="PROTOPORPHYRINOGEN OXIDASE"/>
    <property type="match status" value="1"/>
</dbReference>
<dbReference type="KEGG" id="thao:NI17_019680"/>
<organism evidence="2 3">
    <name type="scientific">Thermobifida halotolerans</name>
    <dbReference type="NCBI Taxonomy" id="483545"/>
    <lineage>
        <taxon>Bacteria</taxon>
        <taxon>Bacillati</taxon>
        <taxon>Actinomycetota</taxon>
        <taxon>Actinomycetes</taxon>
        <taxon>Streptosporangiales</taxon>
        <taxon>Nocardiopsidaceae</taxon>
        <taxon>Thermobifida</taxon>
    </lineage>
</organism>
<dbReference type="PANTHER" id="PTHR42923:SF43">
    <property type="entry name" value="AMINE OXIDASE"/>
    <property type="match status" value="1"/>
</dbReference>
<dbReference type="Pfam" id="PF01593">
    <property type="entry name" value="Amino_oxidase"/>
    <property type="match status" value="1"/>
</dbReference>
<dbReference type="GO" id="GO:0016491">
    <property type="term" value="F:oxidoreductase activity"/>
    <property type="evidence" value="ECO:0007669"/>
    <property type="project" value="InterPro"/>
</dbReference>
<dbReference type="PRINTS" id="PR00419">
    <property type="entry name" value="ADXRDTASE"/>
</dbReference>
<dbReference type="InterPro" id="IPR036188">
    <property type="entry name" value="FAD/NAD-bd_sf"/>
</dbReference>
<dbReference type="EMBL" id="CP063196">
    <property type="protein sequence ID" value="UOE18961.1"/>
    <property type="molecule type" value="Genomic_DNA"/>
</dbReference>
<keyword evidence="3" id="KW-1185">Reference proteome</keyword>
<proteinExistence type="predicted"/>
<sequence length="514" mass="56102">MRPRPPGRDPRARFLAPPPPTGTPPDRRPHVAVVGGGIAGLSAATALAERGTAVTVFERDTTLGGRLSGWDTVLADGSTVTMSRGFHAFFRQYYNLRALLRRADPGLDTLVPLTDYPLTHAGGAVDGFAGLPAAPPWNAFAFVARSPSFRWRDLADVNLVAALALLDVRVPDVYRRFDHVDALDFLDRLRFPESARHLALEVFSRSFFADPRALSAAELLTMFHIYFLGSSEGLLFDVPNAPFPRALWQPLAAHLRSLGVRVRVGTPVDRVDVGHGRRHRVHTPDGASEHDAVVLATDLPGLRALVAASPALGGPAWRQRVAQRPSAPPFLVCRLWLDRPVRADRPAFLGTSGYPTLDNISVLERYEDTSAAWAARTGGSVVELHAYALPWNAEESVERDRLVAQLRRVYPETAAARVVDERRELRADCPLFPPGDFTGRLTIATPDPFLVVAGDHVRVDLPVALMERAATSGLLSANTLLGRWGMPGHAVWSVPARGRLPLARRLLPAPRRTA</sequence>
<dbReference type="InterPro" id="IPR002937">
    <property type="entry name" value="Amino_oxidase"/>
</dbReference>
<dbReference type="SUPFAM" id="SSF51905">
    <property type="entry name" value="FAD/NAD(P)-binding domain"/>
    <property type="match status" value="1"/>
</dbReference>
<protein>
    <submittedName>
        <fullName evidence="2">FAD-dependent oxidoreductase</fullName>
    </submittedName>
</protein>
<dbReference type="OrthoDB" id="7856496at2"/>
<evidence type="ECO:0000256" key="1">
    <source>
        <dbReference type="SAM" id="MobiDB-lite"/>
    </source>
</evidence>
<dbReference type="AlphaFoldDB" id="A0A399FYF5"/>
<evidence type="ECO:0000313" key="2">
    <source>
        <dbReference type="EMBL" id="UOE18961.1"/>
    </source>
</evidence>
<reference evidence="2" key="1">
    <citation type="submission" date="2020-10" db="EMBL/GenBank/DDBJ databases">
        <title>De novo genome project of the cellulose decomposer Thermobifida halotolerans type strain.</title>
        <authorList>
            <person name="Nagy I."/>
            <person name="Horvath B."/>
            <person name="Kukolya J."/>
            <person name="Nagy I."/>
            <person name="Orsini M."/>
        </authorList>
    </citation>
    <scope>NUCLEOTIDE SEQUENCE</scope>
    <source>
        <strain evidence="2">DSM 44931</strain>
    </source>
</reference>
<dbReference type="RefSeq" id="WP_068693868.1">
    <property type="nucleotide sequence ID" value="NZ_CP063196.1"/>
</dbReference>
<dbReference type="Proteomes" id="UP000265719">
    <property type="component" value="Chromosome"/>
</dbReference>
<dbReference type="Gene3D" id="3.50.50.60">
    <property type="entry name" value="FAD/NAD(P)-binding domain"/>
    <property type="match status" value="1"/>
</dbReference>